<dbReference type="SMART" id="SM00754">
    <property type="entry name" value="CHRD"/>
    <property type="match status" value="1"/>
</dbReference>
<accession>A0A417YAS8</accession>
<feature type="domain" description="CHRD" evidence="1">
    <location>
        <begin position="32"/>
        <end position="165"/>
    </location>
</feature>
<proteinExistence type="predicted"/>
<evidence type="ECO:0000313" key="3">
    <source>
        <dbReference type="Proteomes" id="UP000285456"/>
    </source>
</evidence>
<dbReference type="PROSITE" id="PS50933">
    <property type="entry name" value="CHRD"/>
    <property type="match status" value="1"/>
</dbReference>
<name>A0A417YAS8_9BACI</name>
<comment type="caution">
    <text evidence="2">The sequence shown here is derived from an EMBL/GenBank/DDBJ whole genome shotgun (WGS) entry which is preliminary data.</text>
</comment>
<sequence>MDRELPLVNAFVSQIRMELIDNYKWRVILMYNDYFYIAELTGSQESPPVRTYADGTTLFHVSRNGNEIRYRLAANNINNMTQAHIHVGRRNINGPVVAFLSSEAASLEEQETILEGFLTSADLTGPLKDKSISDLVDLMNAGKAYVNIHSKSYPNGEIRGKITQH</sequence>
<dbReference type="EMBL" id="QWEH01000022">
    <property type="protein sequence ID" value="RHW29617.1"/>
    <property type="molecule type" value="Genomic_DNA"/>
</dbReference>
<organism evidence="2 3">
    <name type="scientific">Oceanobacillus profundus</name>
    <dbReference type="NCBI Taxonomy" id="372463"/>
    <lineage>
        <taxon>Bacteria</taxon>
        <taxon>Bacillati</taxon>
        <taxon>Bacillota</taxon>
        <taxon>Bacilli</taxon>
        <taxon>Bacillales</taxon>
        <taxon>Bacillaceae</taxon>
        <taxon>Oceanobacillus</taxon>
    </lineage>
</organism>
<dbReference type="Pfam" id="PF07452">
    <property type="entry name" value="CHRD"/>
    <property type="match status" value="1"/>
</dbReference>
<evidence type="ECO:0000313" key="2">
    <source>
        <dbReference type="EMBL" id="RHW29617.1"/>
    </source>
</evidence>
<gene>
    <name evidence="2" type="ORF">D1B32_21165</name>
</gene>
<evidence type="ECO:0000259" key="1">
    <source>
        <dbReference type="PROSITE" id="PS50933"/>
    </source>
</evidence>
<reference evidence="2 3" key="1">
    <citation type="journal article" date="2007" name="Int. J. Syst. Evol. Microbiol.">
        <title>Oceanobacillus profundus sp. nov., isolated from a deep-sea sediment core.</title>
        <authorList>
            <person name="Kim Y.G."/>
            <person name="Choi D.H."/>
            <person name="Hyun S."/>
            <person name="Cho B.C."/>
        </authorList>
    </citation>
    <scope>NUCLEOTIDE SEQUENCE [LARGE SCALE GENOMIC DNA]</scope>
    <source>
        <strain evidence="2 3">DSM 18246</strain>
    </source>
</reference>
<dbReference type="Proteomes" id="UP000285456">
    <property type="component" value="Unassembled WGS sequence"/>
</dbReference>
<dbReference type="OrthoDB" id="571052at2"/>
<dbReference type="InterPro" id="IPR010895">
    <property type="entry name" value="CHRD"/>
</dbReference>
<protein>
    <submittedName>
        <fullName evidence="2">CHRD domain-containing protein</fullName>
    </submittedName>
</protein>
<keyword evidence="3" id="KW-1185">Reference proteome</keyword>
<dbReference type="AlphaFoldDB" id="A0A417YAS8"/>